<dbReference type="PANTHER" id="PTHR13696:SF96">
    <property type="entry name" value="COBQ_COBB_MIND_PARA NUCLEOTIDE BINDING DOMAIN-CONTAINING PROTEIN"/>
    <property type="match status" value="1"/>
</dbReference>
<dbReference type="Pfam" id="PF01656">
    <property type="entry name" value="CbiA"/>
    <property type="match status" value="1"/>
</dbReference>
<evidence type="ECO:0000313" key="4">
    <source>
        <dbReference type="Proteomes" id="UP000280395"/>
    </source>
</evidence>
<accession>A0A3M5UWQ7</accession>
<dbReference type="InterPro" id="IPR050678">
    <property type="entry name" value="DNA_Partitioning_ATPase"/>
</dbReference>
<feature type="transmembrane region" description="Helical" evidence="1">
    <location>
        <begin position="73"/>
        <end position="91"/>
    </location>
</feature>
<dbReference type="CDD" id="cd02042">
    <property type="entry name" value="ParAB_family"/>
    <property type="match status" value="1"/>
</dbReference>
<keyword evidence="1" id="KW-1133">Transmembrane helix</keyword>
<dbReference type="AlphaFoldDB" id="A0A3M5UWQ7"/>
<sequence>MQKAIRSWATSNQKWPLKMKSCTSLAGYALPLPDAPVDHDVLAILLSKGRLAQIKQMYCGSFVYPHSKFSVTYVSYVTLVILQGLLMILLLGGEKGGSGKSCLAQNLAVWLQARGGDVLLLDADPQGTTADWAAERSAQGDLPAIPVVQAHGNIRQTLTDLRGRYRQIVVDAGGSDSEALRSAMTVATHMLIPFRPKRRDLKTLPKVDNLARLATAVNPALNVRAVITQCPALPSQIQRILDAKEACRSFGIQPLDAITTARNVYDDADEDGCSVLESNSDPRAKEEIQTLAAELWGDAKWD</sequence>
<dbReference type="Gene3D" id="3.40.50.300">
    <property type="entry name" value="P-loop containing nucleotide triphosphate hydrolases"/>
    <property type="match status" value="1"/>
</dbReference>
<dbReference type="PANTHER" id="PTHR13696">
    <property type="entry name" value="P-LOOP CONTAINING NUCLEOSIDE TRIPHOSPHATE HYDROLASE"/>
    <property type="match status" value="1"/>
</dbReference>
<keyword evidence="1" id="KW-0472">Membrane</keyword>
<protein>
    <recommendedName>
        <fullName evidence="2">CobQ/CobB/MinD/ParA nucleotide binding domain-containing protein</fullName>
    </recommendedName>
</protein>
<dbReference type="Proteomes" id="UP000280395">
    <property type="component" value="Unassembled WGS sequence"/>
</dbReference>
<evidence type="ECO:0000256" key="1">
    <source>
        <dbReference type="SAM" id="Phobius"/>
    </source>
</evidence>
<organism evidence="3 4">
    <name type="scientific">Pseudomonas syringae pv. avii</name>
    <dbReference type="NCBI Taxonomy" id="663959"/>
    <lineage>
        <taxon>Bacteria</taxon>
        <taxon>Pseudomonadati</taxon>
        <taxon>Pseudomonadota</taxon>
        <taxon>Gammaproteobacteria</taxon>
        <taxon>Pseudomonadales</taxon>
        <taxon>Pseudomonadaceae</taxon>
        <taxon>Pseudomonas</taxon>
        <taxon>Pseudomonas syringae</taxon>
    </lineage>
</organism>
<comment type="caution">
    <text evidence="3">The sequence shown here is derived from an EMBL/GenBank/DDBJ whole genome shotgun (WGS) entry which is preliminary data.</text>
</comment>
<evidence type="ECO:0000259" key="2">
    <source>
        <dbReference type="Pfam" id="PF01656"/>
    </source>
</evidence>
<keyword evidence="1" id="KW-0812">Transmembrane</keyword>
<dbReference type="EMBL" id="RBUA01001091">
    <property type="protein sequence ID" value="RMU49838.1"/>
    <property type="molecule type" value="Genomic_DNA"/>
</dbReference>
<reference evidence="3 4" key="1">
    <citation type="submission" date="2018-08" db="EMBL/GenBank/DDBJ databases">
        <title>Recombination of ecologically and evolutionarily significant loci maintains genetic cohesion in the Pseudomonas syringae species complex.</title>
        <authorList>
            <person name="Dillon M."/>
            <person name="Thakur S."/>
            <person name="Almeida R.N.D."/>
            <person name="Weir B.S."/>
            <person name="Guttman D.S."/>
        </authorList>
    </citation>
    <scope>NUCLEOTIDE SEQUENCE [LARGE SCALE GENOMIC DNA]</scope>
    <source>
        <strain evidence="3 4">ICMP 14479</strain>
    </source>
</reference>
<name>A0A3M5UWQ7_PSESX</name>
<dbReference type="InterPro" id="IPR002586">
    <property type="entry name" value="CobQ/CobB/MinD/ParA_Nub-bd_dom"/>
</dbReference>
<feature type="domain" description="CobQ/CobB/MinD/ParA nucleotide binding" evidence="2">
    <location>
        <begin position="93"/>
        <end position="203"/>
    </location>
</feature>
<gene>
    <name evidence="3" type="ORF">ALP29_100330</name>
</gene>
<proteinExistence type="predicted"/>
<evidence type="ECO:0000313" key="3">
    <source>
        <dbReference type="EMBL" id="RMU49838.1"/>
    </source>
</evidence>
<dbReference type="InterPro" id="IPR027417">
    <property type="entry name" value="P-loop_NTPase"/>
</dbReference>
<dbReference type="SUPFAM" id="SSF52540">
    <property type="entry name" value="P-loop containing nucleoside triphosphate hydrolases"/>
    <property type="match status" value="1"/>
</dbReference>